<proteinExistence type="evidence at transcript level"/>
<dbReference type="AlphaFoldDB" id="K9IR72"/>
<evidence type="ECO:0000256" key="1">
    <source>
        <dbReference type="SAM" id="MobiDB-lite"/>
    </source>
</evidence>
<protein>
    <submittedName>
        <fullName evidence="2">Uncharacterized protein</fullName>
    </submittedName>
</protein>
<feature type="compositionally biased region" description="Low complexity" evidence="1">
    <location>
        <begin position="10"/>
        <end position="26"/>
    </location>
</feature>
<organism evidence="2">
    <name type="scientific">Desmodus rotundus</name>
    <name type="common">Vampire bat</name>
    <dbReference type="NCBI Taxonomy" id="9430"/>
    <lineage>
        <taxon>Eukaryota</taxon>
        <taxon>Metazoa</taxon>
        <taxon>Chordata</taxon>
        <taxon>Craniata</taxon>
        <taxon>Vertebrata</taxon>
        <taxon>Euteleostomi</taxon>
        <taxon>Mammalia</taxon>
        <taxon>Eutheria</taxon>
        <taxon>Laurasiatheria</taxon>
        <taxon>Chiroptera</taxon>
        <taxon>Yangochiroptera</taxon>
        <taxon>Phyllostomidae</taxon>
        <taxon>Desmodontinae</taxon>
        <taxon>Desmodus</taxon>
    </lineage>
</organism>
<dbReference type="EMBL" id="GABZ01003128">
    <property type="protein sequence ID" value="JAA50397.1"/>
    <property type="molecule type" value="mRNA"/>
</dbReference>
<feature type="region of interest" description="Disordered" evidence="1">
    <location>
        <begin position="1"/>
        <end position="29"/>
    </location>
</feature>
<feature type="non-terminal residue" evidence="2">
    <location>
        <position position="1"/>
    </location>
</feature>
<name>K9IR72_DESRO</name>
<accession>K9IR72</accession>
<reference evidence="2" key="1">
    <citation type="submission" date="2012-11" db="EMBL/GenBank/DDBJ databases">
        <title>The Vampirome: Transcriptome and Proteome Analysis of the Submandibular and Accessory Glands of the Vampire Bat and Vector of Human Rabies, Desmodus rotundus.</title>
        <authorList>
            <person name="Francischetti I.M.B."/>
            <person name="Assumpcao T.C.F."/>
            <person name="Ma D."/>
            <person name="Vicente E.C."/>
            <person name="Ribeiro J.M.C."/>
        </authorList>
    </citation>
    <scope>NUCLEOTIDE SEQUENCE</scope>
    <source>
        <tissue evidence="2">Salivary gland</tissue>
    </source>
</reference>
<evidence type="ECO:0000313" key="2">
    <source>
        <dbReference type="EMBL" id="JAA50397.1"/>
    </source>
</evidence>
<sequence length="89" mass="9379">SPSNPCLARQVPQSPAPSATSPCSSVLNPKPHGTSSWWPVVFFLHPFKPPGQEQRMGAALSLNIHSELPLSPGGSCLSAEGLPASWHAR</sequence>